<evidence type="ECO:0000313" key="3">
    <source>
        <dbReference type="Proteomes" id="UP000023152"/>
    </source>
</evidence>
<proteinExistence type="predicted"/>
<keyword evidence="3" id="KW-1185">Reference proteome</keyword>
<dbReference type="CDD" id="cd00821">
    <property type="entry name" value="PH"/>
    <property type="match status" value="1"/>
</dbReference>
<dbReference type="AlphaFoldDB" id="X6MYK5"/>
<dbReference type="EMBL" id="ASPP01014726">
    <property type="protein sequence ID" value="ETO18567.1"/>
    <property type="molecule type" value="Genomic_DNA"/>
</dbReference>
<dbReference type="SUPFAM" id="SSF50729">
    <property type="entry name" value="PH domain-like"/>
    <property type="match status" value="1"/>
</dbReference>
<name>X6MYK5_RETFI</name>
<dbReference type="InterPro" id="IPR011993">
    <property type="entry name" value="PH-like_dom_sf"/>
</dbReference>
<dbReference type="Gene3D" id="2.30.29.30">
    <property type="entry name" value="Pleckstrin-homology domain (PH domain)/Phosphotyrosine-binding domain (PTB)"/>
    <property type="match status" value="1"/>
</dbReference>
<comment type="caution">
    <text evidence="2">The sequence shown here is derived from an EMBL/GenBank/DDBJ whole genome shotgun (WGS) entry which is preliminary data.</text>
</comment>
<dbReference type="Pfam" id="PF00169">
    <property type="entry name" value="PH"/>
    <property type="match status" value="1"/>
</dbReference>
<gene>
    <name evidence="2" type="ORF">RFI_18698</name>
</gene>
<sequence>EEEEEEEEEERKIQKQGFVKKKGEIRGDIWKERYVELWTDGNWCEYNEKGILLNVIDISLSQHICALCDCQFSIVMPGRVFSFVANTQSERDHWIDCLHLHLHLHLQLHLQFHSNENDNDNDNDNDNNEYEYPIEAAVYMELKENKEGCWDDLREQVEDMAVLELIEFNTENEKKYGIRIVAIQYWWNINAPVFDINGAIEMTKEFFARGCFGSIVIRSHLSLHLMHKQQWIPYLVIMRTQNVLECYANVNHIDPVVTFDFNQLIQ</sequence>
<dbReference type="Proteomes" id="UP000023152">
    <property type="component" value="Unassembled WGS sequence"/>
</dbReference>
<feature type="domain" description="PH" evidence="1">
    <location>
        <begin position="12"/>
        <end position="103"/>
    </location>
</feature>
<organism evidence="2 3">
    <name type="scientific">Reticulomyxa filosa</name>
    <dbReference type="NCBI Taxonomy" id="46433"/>
    <lineage>
        <taxon>Eukaryota</taxon>
        <taxon>Sar</taxon>
        <taxon>Rhizaria</taxon>
        <taxon>Retaria</taxon>
        <taxon>Foraminifera</taxon>
        <taxon>Monothalamids</taxon>
        <taxon>Reticulomyxidae</taxon>
        <taxon>Reticulomyxa</taxon>
    </lineage>
</organism>
<feature type="non-terminal residue" evidence="2">
    <location>
        <position position="266"/>
    </location>
</feature>
<dbReference type="PROSITE" id="PS50003">
    <property type="entry name" value="PH_DOMAIN"/>
    <property type="match status" value="1"/>
</dbReference>
<dbReference type="SMART" id="SM00233">
    <property type="entry name" value="PH"/>
    <property type="match status" value="1"/>
</dbReference>
<dbReference type="InterPro" id="IPR001849">
    <property type="entry name" value="PH_domain"/>
</dbReference>
<accession>X6MYK5</accession>
<evidence type="ECO:0000259" key="1">
    <source>
        <dbReference type="PROSITE" id="PS50003"/>
    </source>
</evidence>
<evidence type="ECO:0000313" key="2">
    <source>
        <dbReference type="EMBL" id="ETO18567.1"/>
    </source>
</evidence>
<reference evidence="2 3" key="1">
    <citation type="journal article" date="2013" name="Curr. Biol.">
        <title>The Genome of the Foraminiferan Reticulomyxa filosa.</title>
        <authorList>
            <person name="Glockner G."/>
            <person name="Hulsmann N."/>
            <person name="Schleicher M."/>
            <person name="Noegel A.A."/>
            <person name="Eichinger L."/>
            <person name="Gallinger C."/>
            <person name="Pawlowski J."/>
            <person name="Sierra R."/>
            <person name="Euteneuer U."/>
            <person name="Pillet L."/>
            <person name="Moustafa A."/>
            <person name="Platzer M."/>
            <person name="Groth M."/>
            <person name="Szafranski K."/>
            <person name="Schliwa M."/>
        </authorList>
    </citation>
    <scope>NUCLEOTIDE SEQUENCE [LARGE SCALE GENOMIC DNA]</scope>
</reference>
<protein>
    <recommendedName>
        <fullName evidence="1">PH domain-containing protein</fullName>
    </recommendedName>
</protein>
<feature type="non-terminal residue" evidence="2">
    <location>
        <position position="1"/>
    </location>
</feature>